<dbReference type="GO" id="GO:0016491">
    <property type="term" value="F:oxidoreductase activity"/>
    <property type="evidence" value="ECO:0007669"/>
    <property type="project" value="UniProtKB-KW"/>
</dbReference>
<dbReference type="PANTHER" id="PTHR43625:SF40">
    <property type="entry name" value="ALDO-KETO REDUCTASE YAKC [NADP(+)]"/>
    <property type="match status" value="1"/>
</dbReference>
<gene>
    <name evidence="3" type="ORF">ACIB24_07160</name>
</gene>
<dbReference type="PANTHER" id="PTHR43625">
    <property type="entry name" value="AFLATOXIN B1 ALDEHYDE REDUCTASE"/>
    <property type="match status" value="1"/>
</dbReference>
<dbReference type="InterPro" id="IPR036812">
    <property type="entry name" value="NAD(P)_OxRdtase_dom_sf"/>
</dbReference>
<organism evidence="3 4">
    <name type="scientific">Spongisporangium articulatum</name>
    <dbReference type="NCBI Taxonomy" id="3362603"/>
    <lineage>
        <taxon>Bacteria</taxon>
        <taxon>Bacillati</taxon>
        <taxon>Actinomycetota</taxon>
        <taxon>Actinomycetes</taxon>
        <taxon>Kineosporiales</taxon>
        <taxon>Kineosporiaceae</taxon>
        <taxon>Spongisporangium</taxon>
    </lineage>
</organism>
<dbReference type="Pfam" id="PF00248">
    <property type="entry name" value="Aldo_ket_red"/>
    <property type="match status" value="1"/>
</dbReference>
<evidence type="ECO:0000259" key="2">
    <source>
        <dbReference type="Pfam" id="PF00248"/>
    </source>
</evidence>
<dbReference type="InterPro" id="IPR050791">
    <property type="entry name" value="Aldo-Keto_reductase"/>
</dbReference>
<keyword evidence="1 3" id="KW-0560">Oxidoreductase</keyword>
<feature type="domain" description="NADP-dependent oxidoreductase" evidence="2">
    <location>
        <begin position="26"/>
        <end position="319"/>
    </location>
</feature>
<sequence>MTEHALGQTPFPQRQLGTGGPLVGAVGLGCMGMSQSYGSPDDTESLAALNRAIDLGVTLIDTADVYGAGANERLIGPVVSRRREEIVLATKCGFVADTDPGSAPGGVDGRPEHVREAIRASLRRLGVEHVDLYYLHRVDPDVPVEETIGAFGELVREGLIGHVGISEASPENLRRAHATYPISALQSEWSLFTRGLEVDVVPVCRELGITVVPFSPLGRGLLTGTVTSVADLPENDMRKSMPRFADGNLDANLALVAEVQSIAGEHDATAGQVALAWLLAQGADVVPIPGTKRVKYVEENAAAATLALTDSDLARLDTLRPAGARYPEGSFAAKLAHQPT</sequence>
<dbReference type="Gene3D" id="3.20.20.100">
    <property type="entry name" value="NADP-dependent oxidoreductase domain"/>
    <property type="match status" value="1"/>
</dbReference>
<dbReference type="EC" id="1.1.1.-" evidence="3"/>
<dbReference type="InterPro" id="IPR023210">
    <property type="entry name" value="NADP_OxRdtase_dom"/>
</dbReference>
<name>A0ABW8ALG3_9ACTN</name>
<evidence type="ECO:0000256" key="1">
    <source>
        <dbReference type="ARBA" id="ARBA00023002"/>
    </source>
</evidence>
<proteinExistence type="predicted"/>
<keyword evidence="4" id="KW-1185">Reference proteome</keyword>
<dbReference type="Proteomes" id="UP001612915">
    <property type="component" value="Unassembled WGS sequence"/>
</dbReference>
<dbReference type="EMBL" id="JBITLV010000002">
    <property type="protein sequence ID" value="MFI7586837.1"/>
    <property type="molecule type" value="Genomic_DNA"/>
</dbReference>
<dbReference type="SUPFAM" id="SSF51430">
    <property type="entry name" value="NAD(P)-linked oxidoreductase"/>
    <property type="match status" value="1"/>
</dbReference>
<protein>
    <submittedName>
        <fullName evidence="3">Aldo/keto reductase</fullName>
        <ecNumber evidence="3">1.1.1.-</ecNumber>
    </submittedName>
</protein>
<reference evidence="3 4" key="1">
    <citation type="submission" date="2024-10" db="EMBL/GenBank/DDBJ databases">
        <title>The Natural Products Discovery Center: Release of the First 8490 Sequenced Strains for Exploring Actinobacteria Biosynthetic Diversity.</title>
        <authorList>
            <person name="Kalkreuter E."/>
            <person name="Kautsar S.A."/>
            <person name="Yang D."/>
            <person name="Bader C.D."/>
            <person name="Teijaro C.N."/>
            <person name="Fluegel L."/>
            <person name="Davis C.M."/>
            <person name="Simpson J.R."/>
            <person name="Lauterbach L."/>
            <person name="Steele A.D."/>
            <person name="Gui C."/>
            <person name="Meng S."/>
            <person name="Li G."/>
            <person name="Viehrig K."/>
            <person name="Ye F."/>
            <person name="Su P."/>
            <person name="Kiefer A.F."/>
            <person name="Nichols A."/>
            <person name="Cepeda A.J."/>
            <person name="Yan W."/>
            <person name="Fan B."/>
            <person name="Jiang Y."/>
            <person name="Adhikari A."/>
            <person name="Zheng C.-J."/>
            <person name="Schuster L."/>
            <person name="Cowan T.M."/>
            <person name="Smanski M.J."/>
            <person name="Chevrette M.G."/>
            <person name="De Carvalho L.P.S."/>
            <person name="Shen B."/>
        </authorList>
    </citation>
    <scope>NUCLEOTIDE SEQUENCE [LARGE SCALE GENOMIC DNA]</scope>
    <source>
        <strain evidence="3 4">NPDC049639</strain>
    </source>
</reference>
<accession>A0ABW8ALG3</accession>
<comment type="caution">
    <text evidence="3">The sequence shown here is derived from an EMBL/GenBank/DDBJ whole genome shotgun (WGS) entry which is preliminary data.</text>
</comment>
<evidence type="ECO:0000313" key="3">
    <source>
        <dbReference type="EMBL" id="MFI7586837.1"/>
    </source>
</evidence>
<evidence type="ECO:0000313" key="4">
    <source>
        <dbReference type="Proteomes" id="UP001612915"/>
    </source>
</evidence>
<dbReference type="RefSeq" id="WP_398277341.1">
    <property type="nucleotide sequence ID" value="NZ_JBITLV010000002.1"/>
</dbReference>
<dbReference type="CDD" id="cd19076">
    <property type="entry name" value="AKR_AKR13A_13D"/>
    <property type="match status" value="1"/>
</dbReference>